<dbReference type="InterPro" id="IPR000008">
    <property type="entry name" value="C2_dom"/>
</dbReference>
<dbReference type="InterPro" id="IPR045050">
    <property type="entry name" value="Synaptotagmin_plant"/>
</dbReference>
<evidence type="ECO:0000313" key="2">
    <source>
        <dbReference type="Proteomes" id="UP001152795"/>
    </source>
</evidence>
<dbReference type="OrthoDB" id="419768at2759"/>
<evidence type="ECO:0000313" key="1">
    <source>
        <dbReference type="EMBL" id="CAB4029780.1"/>
    </source>
</evidence>
<feature type="non-terminal residue" evidence="1">
    <location>
        <position position="81"/>
    </location>
</feature>
<protein>
    <submittedName>
        <fullName evidence="1">Cytosolic phospholipase A2-like isoform X1</fullName>
    </submittedName>
</protein>
<comment type="caution">
    <text evidence="1">The sequence shown here is derived from an EMBL/GenBank/DDBJ whole genome shotgun (WGS) entry which is preliminary data.</text>
</comment>
<dbReference type="SUPFAM" id="SSF49562">
    <property type="entry name" value="C2 domain (Calcium/lipid-binding domain, CaLB)"/>
    <property type="match status" value="1"/>
</dbReference>
<dbReference type="PANTHER" id="PTHR10774">
    <property type="entry name" value="EXTENDED SYNAPTOTAGMIN-RELATED"/>
    <property type="match status" value="1"/>
</dbReference>
<accession>A0A7D9LC53</accession>
<sequence>MEQFEIIPESVKVLTVTVIKATGVSVGGFSGNMDTPDPYVMLRVRSSPNAKQRTTTKGDDVNPRWNETFKFYLNPEKKNIL</sequence>
<dbReference type="Gene3D" id="2.60.40.150">
    <property type="entry name" value="C2 domain"/>
    <property type="match status" value="1"/>
</dbReference>
<proteinExistence type="predicted"/>
<dbReference type="PANTHER" id="PTHR10774:SF190">
    <property type="entry name" value="C2 CALCIUM_LIPID-BINDING ENDONUCLEASE_EXONUCLEASE_PHOSPHATASE-RELATED"/>
    <property type="match status" value="1"/>
</dbReference>
<dbReference type="EMBL" id="CACRXK020016404">
    <property type="protein sequence ID" value="CAB4029780.1"/>
    <property type="molecule type" value="Genomic_DNA"/>
</dbReference>
<name>A0A7D9LC53_PARCT</name>
<dbReference type="GO" id="GO:0008289">
    <property type="term" value="F:lipid binding"/>
    <property type="evidence" value="ECO:0007669"/>
    <property type="project" value="InterPro"/>
</dbReference>
<dbReference type="PROSITE" id="PS50004">
    <property type="entry name" value="C2"/>
    <property type="match status" value="1"/>
</dbReference>
<reference evidence="1" key="1">
    <citation type="submission" date="2020-04" db="EMBL/GenBank/DDBJ databases">
        <authorList>
            <person name="Alioto T."/>
            <person name="Alioto T."/>
            <person name="Gomez Garrido J."/>
        </authorList>
    </citation>
    <scope>NUCLEOTIDE SEQUENCE</scope>
    <source>
        <strain evidence="1">A484AB</strain>
    </source>
</reference>
<gene>
    <name evidence="1" type="ORF">PACLA_8A089441</name>
</gene>
<dbReference type="AlphaFoldDB" id="A0A7D9LC53"/>
<dbReference type="InterPro" id="IPR035892">
    <property type="entry name" value="C2_domain_sf"/>
</dbReference>
<dbReference type="Proteomes" id="UP001152795">
    <property type="component" value="Unassembled WGS sequence"/>
</dbReference>
<keyword evidence="2" id="KW-1185">Reference proteome</keyword>
<dbReference type="GO" id="GO:0005783">
    <property type="term" value="C:endoplasmic reticulum"/>
    <property type="evidence" value="ECO:0007669"/>
    <property type="project" value="TreeGrafter"/>
</dbReference>
<organism evidence="1 2">
    <name type="scientific">Paramuricea clavata</name>
    <name type="common">Red gorgonian</name>
    <name type="synonym">Violescent sea-whip</name>
    <dbReference type="NCBI Taxonomy" id="317549"/>
    <lineage>
        <taxon>Eukaryota</taxon>
        <taxon>Metazoa</taxon>
        <taxon>Cnidaria</taxon>
        <taxon>Anthozoa</taxon>
        <taxon>Octocorallia</taxon>
        <taxon>Malacalcyonacea</taxon>
        <taxon>Plexauridae</taxon>
        <taxon>Paramuricea</taxon>
    </lineage>
</organism>
<dbReference type="Pfam" id="PF00168">
    <property type="entry name" value="C2"/>
    <property type="match status" value="1"/>
</dbReference>